<accession>A0A5B6TKB5</accession>
<feature type="chain" id="PRO_5022914616" evidence="1">
    <location>
        <begin position="20"/>
        <end position="366"/>
    </location>
</feature>
<comment type="caution">
    <text evidence="2">The sequence shown here is derived from an EMBL/GenBank/DDBJ whole genome shotgun (WGS) entry which is preliminary data.</text>
</comment>
<dbReference type="OrthoDB" id="1490226at2"/>
<evidence type="ECO:0000256" key="1">
    <source>
        <dbReference type="SAM" id="SignalP"/>
    </source>
</evidence>
<sequence length="366" mass="41913">MKSILTIPLLFLISIFCCAQTEDFDSLIVSFGPRVGPFYQDSIHVPLIYRGKEFNINLADSSLGFKTKSIVIGSPNSDGSFPLSYSVIYKEHIVSLFEPGSFTCLRLSDFSRNTQFEVSLNKHKFKAFWLIDEKLYGLSKGRFWHLDSMDKWVRTKGLPLKANSKSHLCENNDYIVYGDCNGEWGGTVYFYNRRTKETYFTEATCANTVTEANGGFNVLSKLGHGGGSTELKHVPNPTELPNVKDFKRKRKTVEALGYADSSNHAVKIFDYYWIQMFSRFNWEGKDLYLVHWQERTFLAEIKGNDFIIVDPLFNSDLYTHNPITKKYSTGEVLINLDHYGTGGEREVSLVVIKGKEMIKIDWNNKH</sequence>
<dbReference type="Proteomes" id="UP000324133">
    <property type="component" value="Unassembled WGS sequence"/>
</dbReference>
<dbReference type="EMBL" id="VKKY01000001">
    <property type="protein sequence ID" value="KAA3439849.1"/>
    <property type="molecule type" value="Genomic_DNA"/>
</dbReference>
<protein>
    <submittedName>
        <fullName evidence="2">Uncharacterized protein</fullName>
    </submittedName>
</protein>
<evidence type="ECO:0000313" key="2">
    <source>
        <dbReference type="EMBL" id="KAA3439849.1"/>
    </source>
</evidence>
<feature type="signal peptide" evidence="1">
    <location>
        <begin position="1"/>
        <end position="19"/>
    </location>
</feature>
<keyword evidence="1" id="KW-0732">Signal</keyword>
<proteinExistence type="predicted"/>
<dbReference type="AlphaFoldDB" id="A0A5B6TKB5"/>
<reference evidence="2 3" key="1">
    <citation type="submission" date="2019-07" db="EMBL/GenBank/DDBJ databases">
        <title>Rufibacter sp. nov., isolated from lake sediment.</title>
        <authorList>
            <person name="Qu J.-H."/>
        </authorList>
    </citation>
    <scope>NUCLEOTIDE SEQUENCE [LARGE SCALE GENOMIC DNA]</scope>
    <source>
        <strain evidence="2 3">NBS58-1</strain>
    </source>
</reference>
<evidence type="ECO:0000313" key="3">
    <source>
        <dbReference type="Proteomes" id="UP000324133"/>
    </source>
</evidence>
<name>A0A5B6TKB5_9BACT</name>
<keyword evidence="3" id="KW-1185">Reference proteome</keyword>
<gene>
    <name evidence="2" type="ORF">FOA19_04035</name>
</gene>
<organism evidence="2 3">
    <name type="scientific">Rufibacter hautae</name>
    <dbReference type="NCBI Taxonomy" id="2595005"/>
    <lineage>
        <taxon>Bacteria</taxon>
        <taxon>Pseudomonadati</taxon>
        <taxon>Bacteroidota</taxon>
        <taxon>Cytophagia</taxon>
        <taxon>Cytophagales</taxon>
        <taxon>Hymenobacteraceae</taxon>
        <taxon>Rufibacter</taxon>
    </lineage>
</organism>
<dbReference type="RefSeq" id="WP_149089489.1">
    <property type="nucleotide sequence ID" value="NZ_VKKY01000001.1"/>
</dbReference>